<dbReference type="AlphaFoldDB" id="A0A9D1IDM6"/>
<evidence type="ECO:0000313" key="4">
    <source>
        <dbReference type="Proteomes" id="UP000824072"/>
    </source>
</evidence>
<gene>
    <name evidence="3" type="ORF">IAB02_05145</name>
</gene>
<dbReference type="InterPro" id="IPR010897">
    <property type="entry name" value="Spore_II_P"/>
</dbReference>
<protein>
    <submittedName>
        <fullName evidence="3">Stage II sporulation protein P</fullName>
    </submittedName>
</protein>
<proteinExistence type="predicted"/>
<accession>A0A9D1IDM6</accession>
<organism evidence="3 4">
    <name type="scientific">Candidatus Pullichristensenella excrementigallinarum</name>
    <dbReference type="NCBI Taxonomy" id="2840907"/>
    <lineage>
        <taxon>Bacteria</taxon>
        <taxon>Bacillati</taxon>
        <taxon>Bacillota</taxon>
        <taxon>Clostridia</taxon>
        <taxon>Candidatus Pullichristensenella</taxon>
    </lineage>
</organism>
<evidence type="ECO:0000256" key="1">
    <source>
        <dbReference type="SAM" id="MobiDB-lite"/>
    </source>
</evidence>
<keyword evidence="2" id="KW-0472">Membrane</keyword>
<evidence type="ECO:0000313" key="3">
    <source>
        <dbReference type="EMBL" id="HIU33929.1"/>
    </source>
</evidence>
<evidence type="ECO:0000256" key="2">
    <source>
        <dbReference type="SAM" id="Phobius"/>
    </source>
</evidence>
<dbReference type="EMBL" id="DVMU01000113">
    <property type="protein sequence ID" value="HIU33929.1"/>
    <property type="molecule type" value="Genomic_DNA"/>
</dbReference>
<name>A0A9D1IDM6_9FIRM</name>
<keyword evidence="2" id="KW-1133">Transmembrane helix</keyword>
<dbReference type="NCBIfam" id="TIGR02867">
    <property type="entry name" value="spore_II_P"/>
    <property type="match status" value="1"/>
</dbReference>
<comment type="caution">
    <text evidence="3">The sequence shown here is derived from an EMBL/GenBank/DDBJ whole genome shotgun (WGS) entry which is preliminary data.</text>
</comment>
<dbReference type="Pfam" id="PF07454">
    <property type="entry name" value="SpoIIP"/>
    <property type="match status" value="1"/>
</dbReference>
<reference evidence="3" key="1">
    <citation type="submission" date="2020-10" db="EMBL/GenBank/DDBJ databases">
        <authorList>
            <person name="Gilroy R."/>
        </authorList>
    </citation>
    <scope>NUCLEOTIDE SEQUENCE</scope>
    <source>
        <strain evidence="3">ChiHcec3-11533</strain>
    </source>
</reference>
<keyword evidence="2" id="KW-0812">Transmembrane</keyword>
<sequence length="315" mass="34739">MVRFRVIKLSHLLVGIAAVILALVICVLAVKIVAGRSEQSVETSLNLVEQSLEAEDAQAAFASSLSVGGMEISVIPSSGEDEPSPSGENEHTDEVVEYEQPLEFLPLETETVPKILIYHTHTHEAYEQAEDDPYVAVEAWRTTDESHSIVRVGAELAKLLEEKGFEVVHDTTDHELNELSTAYTRSLQTVESYSETFDLYIDLHRDAYIEGAQIALTVGDTEYARLMMLIGKGEGFQEKPNYEGNLSFATALTEELNRIQPGICRDVLVKSNRYNQHVGQCAVLIEVGHNRNTLQQALNSMPVLAEGLADLLLAS</sequence>
<feature type="transmembrane region" description="Helical" evidence="2">
    <location>
        <begin position="12"/>
        <end position="34"/>
    </location>
</feature>
<dbReference type="SUPFAM" id="SSF53187">
    <property type="entry name" value="Zn-dependent exopeptidases"/>
    <property type="match status" value="1"/>
</dbReference>
<dbReference type="Proteomes" id="UP000824072">
    <property type="component" value="Unassembled WGS sequence"/>
</dbReference>
<feature type="region of interest" description="Disordered" evidence="1">
    <location>
        <begin position="73"/>
        <end position="94"/>
    </location>
</feature>
<reference evidence="3" key="2">
    <citation type="journal article" date="2021" name="PeerJ">
        <title>Extensive microbial diversity within the chicken gut microbiome revealed by metagenomics and culture.</title>
        <authorList>
            <person name="Gilroy R."/>
            <person name="Ravi A."/>
            <person name="Getino M."/>
            <person name="Pursley I."/>
            <person name="Horton D.L."/>
            <person name="Alikhan N.F."/>
            <person name="Baker D."/>
            <person name="Gharbi K."/>
            <person name="Hall N."/>
            <person name="Watson M."/>
            <person name="Adriaenssens E.M."/>
            <person name="Foster-Nyarko E."/>
            <person name="Jarju S."/>
            <person name="Secka A."/>
            <person name="Antonio M."/>
            <person name="Oren A."/>
            <person name="Chaudhuri R.R."/>
            <person name="La Ragione R."/>
            <person name="Hildebrand F."/>
            <person name="Pallen M.J."/>
        </authorList>
    </citation>
    <scope>NUCLEOTIDE SEQUENCE</scope>
    <source>
        <strain evidence="3">ChiHcec3-11533</strain>
    </source>
</reference>